<feature type="domain" description="YjiS-like" evidence="1">
    <location>
        <begin position="29"/>
        <end position="64"/>
    </location>
</feature>
<sequence>MAVTIDAIDPVEIGGAGADPQSGAATWSLFRLFRLWRRRRVTRIHLAALSPYQLKDIGLTKEEAQREIRRSRLLPIDRAIQPPF</sequence>
<dbReference type="AlphaFoldDB" id="A0A4S8P4K2"/>
<name>A0A4S8P4K2_9HYPH</name>
<evidence type="ECO:0000259" key="1">
    <source>
        <dbReference type="Pfam" id="PF06568"/>
    </source>
</evidence>
<reference evidence="2 3" key="1">
    <citation type="submission" date="2019-04" db="EMBL/GenBank/DDBJ databases">
        <title>Genome sequence of strain shin9-1.</title>
        <authorList>
            <person name="Gao J."/>
            <person name="Sun J."/>
        </authorList>
    </citation>
    <scope>NUCLEOTIDE SEQUENCE [LARGE SCALE GENOMIC DNA]</scope>
    <source>
        <strain evidence="3">shin9-1</strain>
    </source>
</reference>
<keyword evidence="3" id="KW-1185">Reference proteome</keyword>
<dbReference type="EMBL" id="STGV01000001">
    <property type="protein sequence ID" value="THV25003.1"/>
    <property type="molecule type" value="Genomic_DNA"/>
</dbReference>
<dbReference type="InterPro" id="IPR009506">
    <property type="entry name" value="YjiS-like"/>
</dbReference>
<protein>
    <submittedName>
        <fullName evidence="2">DUF1127 domain-containing protein</fullName>
    </submittedName>
</protein>
<gene>
    <name evidence="2" type="ORF">FAA97_02000</name>
</gene>
<dbReference type="RefSeq" id="WP_136596850.1">
    <property type="nucleotide sequence ID" value="NZ_STGV01000001.1"/>
</dbReference>
<dbReference type="Pfam" id="PF06568">
    <property type="entry name" value="YjiS-like"/>
    <property type="match status" value="1"/>
</dbReference>
<organism evidence="2 3">
    <name type="scientific">Peteryoungia ipomoeae</name>
    <dbReference type="NCBI Taxonomy" id="1210932"/>
    <lineage>
        <taxon>Bacteria</taxon>
        <taxon>Pseudomonadati</taxon>
        <taxon>Pseudomonadota</taxon>
        <taxon>Alphaproteobacteria</taxon>
        <taxon>Hyphomicrobiales</taxon>
        <taxon>Rhizobiaceae</taxon>
        <taxon>Peteryoungia</taxon>
    </lineage>
</organism>
<dbReference type="Proteomes" id="UP000308828">
    <property type="component" value="Unassembled WGS sequence"/>
</dbReference>
<comment type="caution">
    <text evidence="2">The sequence shown here is derived from an EMBL/GenBank/DDBJ whole genome shotgun (WGS) entry which is preliminary data.</text>
</comment>
<accession>A0A4S8P4K2</accession>
<evidence type="ECO:0000313" key="3">
    <source>
        <dbReference type="Proteomes" id="UP000308828"/>
    </source>
</evidence>
<evidence type="ECO:0000313" key="2">
    <source>
        <dbReference type="EMBL" id="THV25003.1"/>
    </source>
</evidence>
<dbReference type="OrthoDB" id="8399238at2"/>
<proteinExistence type="predicted"/>